<dbReference type="PROSITE" id="PS51257">
    <property type="entry name" value="PROKAR_LIPOPROTEIN"/>
    <property type="match status" value="1"/>
</dbReference>
<evidence type="ECO:0000313" key="2">
    <source>
        <dbReference type="Proteomes" id="UP000282551"/>
    </source>
</evidence>
<accession>A0A448IAV0</accession>
<reference evidence="1 2" key="1">
    <citation type="submission" date="2018-12" db="EMBL/GenBank/DDBJ databases">
        <authorList>
            <consortium name="Pathogen Informatics"/>
        </authorList>
    </citation>
    <scope>NUCLEOTIDE SEQUENCE [LARGE SCALE GENOMIC DNA]</scope>
    <source>
        <strain evidence="1 2">NCTC10485</strain>
    </source>
</reference>
<dbReference type="Proteomes" id="UP000282551">
    <property type="component" value="Chromosome"/>
</dbReference>
<dbReference type="InterPro" id="IPR021417">
    <property type="entry name" value="DUF3060"/>
</dbReference>
<dbReference type="RefSeq" id="WP_126335209.1">
    <property type="nucleotide sequence ID" value="NZ_AP022604.1"/>
</dbReference>
<organism evidence="1 2">
    <name type="scientific">Mycolicibacterium chitae</name>
    <name type="common">Mycobacterium chitae</name>
    <dbReference type="NCBI Taxonomy" id="1792"/>
    <lineage>
        <taxon>Bacteria</taxon>
        <taxon>Bacillati</taxon>
        <taxon>Actinomycetota</taxon>
        <taxon>Actinomycetes</taxon>
        <taxon>Mycobacteriales</taxon>
        <taxon>Mycobacteriaceae</taxon>
        <taxon>Mycolicibacterium</taxon>
    </lineage>
</organism>
<name>A0A448IAV0_MYCCI</name>
<dbReference type="Pfam" id="PF11259">
    <property type="entry name" value="DUF3060"/>
    <property type="match status" value="1"/>
</dbReference>
<proteinExistence type="predicted"/>
<keyword evidence="2" id="KW-1185">Reference proteome</keyword>
<dbReference type="EMBL" id="LR134355">
    <property type="protein sequence ID" value="VEG49550.1"/>
    <property type="molecule type" value="Genomic_DNA"/>
</dbReference>
<dbReference type="OrthoDB" id="4752871at2"/>
<gene>
    <name evidence="1" type="ORF">NCTC10485_03858</name>
</gene>
<dbReference type="AlphaFoldDB" id="A0A448IAV0"/>
<evidence type="ECO:0000313" key="1">
    <source>
        <dbReference type="EMBL" id="VEG49550.1"/>
    </source>
</evidence>
<sequence>MSTVRSVAALGVAVAGLGLVGCGSGGTTDGTPVPTTSSTARAGIGSALHYSSFGTEADIDCGDGRALDISGSNNTLTVSGNCAQVSITGADNRVRLDKVTDTLEVGGLNNSVVYLDGDPDVVNSGTGNHIRRD</sequence>
<protein>
    <submittedName>
        <fullName evidence="1">Protein of uncharacterized function (DUF3060)</fullName>
    </submittedName>
</protein>